<keyword evidence="2" id="KW-1185">Reference proteome</keyword>
<dbReference type="Proteomes" id="UP000051936">
    <property type="component" value="Unassembled WGS sequence"/>
</dbReference>
<evidence type="ECO:0000313" key="2">
    <source>
        <dbReference type="Proteomes" id="UP000051936"/>
    </source>
</evidence>
<organism evidence="1 2">
    <name type="scientific">Bradyrhizobium manausense</name>
    <dbReference type="NCBI Taxonomy" id="989370"/>
    <lineage>
        <taxon>Bacteria</taxon>
        <taxon>Pseudomonadati</taxon>
        <taxon>Pseudomonadota</taxon>
        <taxon>Alphaproteobacteria</taxon>
        <taxon>Hyphomicrobiales</taxon>
        <taxon>Nitrobacteraceae</taxon>
        <taxon>Bradyrhizobium</taxon>
    </lineage>
</organism>
<gene>
    <name evidence="1" type="ORF">AOQ71_20935</name>
</gene>
<dbReference type="AlphaFoldDB" id="A0A0R3DHH0"/>
<name>A0A0R3DHH0_9BRAD</name>
<accession>A0A0R3DHH0</accession>
<proteinExistence type="predicted"/>
<reference evidence="1 2" key="1">
    <citation type="submission" date="2015-09" db="EMBL/GenBank/DDBJ databases">
        <title>Draft Genome Sequence of Bradyrhizobium manausense Strain BR 3351T, a Novel Symbiotic Nitrogen-Fixing Alphaproteobacterium Isolated from Brazilian Amazon Rain Forest.</title>
        <authorList>
            <person name="De Araujo J.L."/>
            <person name="Zilli J.E."/>
        </authorList>
    </citation>
    <scope>NUCLEOTIDE SEQUENCE [LARGE SCALE GENOMIC DNA]</scope>
    <source>
        <strain evidence="1 2">BR3351</strain>
    </source>
</reference>
<comment type="caution">
    <text evidence="1">The sequence shown here is derived from an EMBL/GenBank/DDBJ whole genome shotgun (WGS) entry which is preliminary data.</text>
</comment>
<evidence type="ECO:0000313" key="1">
    <source>
        <dbReference type="EMBL" id="KRQ09323.1"/>
    </source>
</evidence>
<sequence>MSRSEASEWFAELRHPISGELRLSPFIVAREHIPDVVRAFGPQDVAGRRRLAIEIDTWAIQLHHARIHKVPLKFASADRLFARLERATVNLQSLWAEASPFHKGLSLTNTIMFASSEARSRSSLEEVDPTVLLADMLRVIRAVRNPEMFMRMFSHQGVSSHKSVERAVLWEPLLGLMSEHHIHNFSQHQPLIATVRALHRACGVTPPDPAAVRQTTYSWRKRNR</sequence>
<dbReference type="EMBL" id="LJYG01000089">
    <property type="protein sequence ID" value="KRQ09323.1"/>
    <property type="molecule type" value="Genomic_DNA"/>
</dbReference>
<protein>
    <submittedName>
        <fullName evidence="1">Uncharacterized protein</fullName>
    </submittedName>
</protein>